<protein>
    <submittedName>
        <fullName evidence="2">Uncharacterized protein</fullName>
    </submittedName>
</protein>
<evidence type="ECO:0000313" key="3">
    <source>
        <dbReference type="Proteomes" id="UP000070155"/>
    </source>
</evidence>
<accession>A0A133UN42</accession>
<dbReference type="Proteomes" id="UP000070155">
    <property type="component" value="Unassembled WGS sequence"/>
</dbReference>
<dbReference type="EMBL" id="LHXQ01000001">
    <property type="protein sequence ID" value="KXA95573.1"/>
    <property type="molecule type" value="Genomic_DNA"/>
</dbReference>
<reference evidence="2 3" key="1">
    <citation type="journal article" date="2016" name="Sci. Rep.">
        <title>Metabolic traits of an uncultured archaeal lineage -MSBL1- from brine pools of the Red Sea.</title>
        <authorList>
            <person name="Mwirichia R."/>
            <person name="Alam I."/>
            <person name="Rashid M."/>
            <person name="Vinu M."/>
            <person name="Ba-Alawi W."/>
            <person name="Anthony Kamau A."/>
            <person name="Kamanda Ngugi D."/>
            <person name="Goker M."/>
            <person name="Klenk H.P."/>
            <person name="Bajic V."/>
            <person name="Stingl U."/>
        </authorList>
    </citation>
    <scope>NUCLEOTIDE SEQUENCE [LARGE SCALE GENOMIC DNA]</scope>
    <source>
        <strain evidence="2">SCGC-AAA259I07</strain>
    </source>
</reference>
<gene>
    <name evidence="2" type="ORF">AKJ36_00055</name>
</gene>
<comment type="caution">
    <text evidence="2">The sequence shown here is derived from an EMBL/GenBank/DDBJ whole genome shotgun (WGS) entry which is preliminary data.</text>
</comment>
<organism evidence="2 3">
    <name type="scientific">candidate division MSBL1 archaeon SCGC-AAA259I07</name>
    <dbReference type="NCBI Taxonomy" id="1698266"/>
    <lineage>
        <taxon>Archaea</taxon>
        <taxon>Methanobacteriati</taxon>
        <taxon>Methanobacteriota</taxon>
        <taxon>candidate division MSBL1</taxon>
    </lineage>
</organism>
<proteinExistence type="predicted"/>
<evidence type="ECO:0000256" key="1">
    <source>
        <dbReference type="SAM" id="MobiDB-lite"/>
    </source>
</evidence>
<feature type="compositionally biased region" description="Basic residues" evidence="1">
    <location>
        <begin position="47"/>
        <end position="61"/>
    </location>
</feature>
<keyword evidence="3" id="KW-1185">Reference proteome</keyword>
<feature type="region of interest" description="Disordered" evidence="1">
    <location>
        <begin position="1"/>
        <end position="61"/>
    </location>
</feature>
<evidence type="ECO:0000313" key="2">
    <source>
        <dbReference type="EMBL" id="KXA95573.1"/>
    </source>
</evidence>
<dbReference type="AlphaFoldDB" id="A0A133UN42"/>
<sequence>MSTSDSSTRESGTRERSGGTKLFRSRRLTRSELWRRTRPSTGLYGGTRRRTTRGTRRRERL</sequence>
<name>A0A133UN42_9EURY</name>
<feature type="compositionally biased region" description="Basic and acidic residues" evidence="1">
    <location>
        <begin position="7"/>
        <end position="18"/>
    </location>
</feature>